<reference evidence="1 2" key="1">
    <citation type="submission" date="2010-03" db="EMBL/GenBank/DDBJ databases">
        <title>Therapeutic potential of Shigella phages isolated from Brazil.</title>
        <authorList>
            <person name="Gregoracci G.B."/>
            <person name="Carazzolle M.F."/>
            <person name="Brocchi M."/>
            <person name="Mieczkowski P.A."/>
        </authorList>
    </citation>
    <scope>NUCLEOTIDE SEQUENCE [LARGE SCALE GENOMIC DNA]</scope>
    <source>
        <strain evidence="1">Shfl1</strain>
    </source>
</reference>
<proteinExistence type="predicted"/>
<protein>
    <submittedName>
        <fullName evidence="1">Uncharacterized protein</fullName>
    </submittedName>
</protein>
<dbReference type="Proteomes" id="UP000006855">
    <property type="component" value="Segment"/>
</dbReference>
<sequence length="54" mass="6289">MIVYCVVGTIYYEGDELIEICSTESKANEIKNLTENDRNIFFDEIKVVQKEVIE</sequence>
<dbReference type="EMBL" id="HM035024">
    <property type="protein sequence ID" value="AEA72957.1"/>
    <property type="molecule type" value="Genomic_DNA"/>
</dbReference>
<evidence type="ECO:0000313" key="1">
    <source>
        <dbReference type="EMBL" id="AEA72957.1"/>
    </source>
</evidence>
<dbReference type="GeneID" id="10498758"/>
<evidence type="ECO:0000313" key="2">
    <source>
        <dbReference type="Proteomes" id="UP000006855"/>
    </source>
</evidence>
<keyword evidence="2" id="KW-1185">Reference proteome</keyword>
<gene>
    <name evidence="1" type="ORF">Shfl1p82</name>
</gene>
<dbReference type="KEGG" id="vg:10498758"/>
<accession>F2VWU9</accession>
<organism evidence="1 2">
    <name type="scientific">Shigella phage Shfl1</name>
    <dbReference type="NCBI Taxonomy" id="2919551"/>
    <lineage>
        <taxon>Viruses</taxon>
        <taxon>Duplodnaviria</taxon>
        <taxon>Heunggongvirae</taxon>
        <taxon>Uroviricota</taxon>
        <taxon>Caudoviricetes</taxon>
        <taxon>Drexlerviridae</taxon>
        <taxon>Tunavirinae</taxon>
        <taxon>Tunavirus</taxon>
        <taxon>Tunavirus Shfl1</taxon>
    </lineage>
</organism>
<name>F2VWU9_9CAUD</name>
<dbReference type="RefSeq" id="YP_004414895.1">
    <property type="nucleotide sequence ID" value="NC_015456.1"/>
</dbReference>